<keyword evidence="5" id="KW-1185">Reference proteome</keyword>
<dbReference type="PANTHER" id="PTHR24305">
    <property type="entry name" value="CYTOCHROME P450"/>
    <property type="match status" value="1"/>
</dbReference>
<dbReference type="GeneID" id="104588268"/>
<dbReference type="KEGG" id="nnu:104588268"/>
<dbReference type="SUPFAM" id="SSF48264">
    <property type="entry name" value="Cytochrome P450"/>
    <property type="match status" value="1"/>
</dbReference>
<dbReference type="PRINTS" id="PR00463">
    <property type="entry name" value="EP450I"/>
</dbReference>
<dbReference type="InParanoid" id="A0A1U7ZB17"/>
<dbReference type="CDD" id="cd00302">
    <property type="entry name" value="cytochrome_P450"/>
    <property type="match status" value="1"/>
</dbReference>
<evidence type="ECO:0000256" key="1">
    <source>
        <dbReference type="ARBA" id="ARBA00001971"/>
    </source>
</evidence>
<keyword evidence="3 4" id="KW-0479">Metal-binding</keyword>
<gene>
    <name evidence="6" type="primary">LOC104588268</name>
</gene>
<comment type="cofactor">
    <cofactor evidence="1 3">
        <name>heme</name>
        <dbReference type="ChEBI" id="CHEBI:30413"/>
    </cofactor>
</comment>
<dbReference type="InterPro" id="IPR036396">
    <property type="entry name" value="Cyt_P450_sf"/>
</dbReference>
<proteinExistence type="inferred from homology"/>
<dbReference type="InterPro" id="IPR001128">
    <property type="entry name" value="Cyt_P450"/>
</dbReference>
<organism evidence="5 6">
    <name type="scientific">Nelumbo nucifera</name>
    <name type="common">Sacred lotus</name>
    <dbReference type="NCBI Taxonomy" id="4432"/>
    <lineage>
        <taxon>Eukaryota</taxon>
        <taxon>Viridiplantae</taxon>
        <taxon>Streptophyta</taxon>
        <taxon>Embryophyta</taxon>
        <taxon>Tracheophyta</taxon>
        <taxon>Spermatophyta</taxon>
        <taxon>Magnoliopsida</taxon>
        <taxon>Proteales</taxon>
        <taxon>Nelumbonaceae</taxon>
        <taxon>Nelumbo</taxon>
    </lineage>
</organism>
<evidence type="ECO:0000256" key="2">
    <source>
        <dbReference type="ARBA" id="ARBA00010617"/>
    </source>
</evidence>
<dbReference type="OMA" id="VQKMHFL"/>
<dbReference type="GO" id="GO:0004497">
    <property type="term" value="F:monooxygenase activity"/>
    <property type="evidence" value="ECO:0000318"/>
    <property type="project" value="GO_Central"/>
</dbReference>
<dbReference type="InterPro" id="IPR002401">
    <property type="entry name" value="Cyt_P450_E_grp-I"/>
</dbReference>
<keyword evidence="4" id="KW-0503">Monooxygenase</keyword>
<dbReference type="Gene3D" id="1.10.630.10">
    <property type="entry name" value="Cytochrome P450"/>
    <property type="match status" value="1"/>
</dbReference>
<dbReference type="InterPro" id="IPR017972">
    <property type="entry name" value="Cyt_P450_CS"/>
</dbReference>
<dbReference type="GO" id="GO:0016705">
    <property type="term" value="F:oxidoreductase activity, acting on paired donors, with incorporation or reduction of molecular oxygen"/>
    <property type="evidence" value="ECO:0007669"/>
    <property type="project" value="InterPro"/>
</dbReference>
<name>A0A1U7ZB17_NELNU</name>
<evidence type="ECO:0000313" key="6">
    <source>
        <dbReference type="RefSeq" id="XP_010244425.1"/>
    </source>
</evidence>
<dbReference type="GO" id="GO:0048868">
    <property type="term" value="P:pollen tube development"/>
    <property type="evidence" value="ECO:0000318"/>
    <property type="project" value="GO_Central"/>
</dbReference>
<accession>A0A1U7ZB17</accession>
<dbReference type="PANTHER" id="PTHR24305:SF166">
    <property type="entry name" value="CYTOCHROME P450 12A4, MITOCHONDRIAL-RELATED"/>
    <property type="match status" value="1"/>
</dbReference>
<reference evidence="6" key="1">
    <citation type="submission" date="2025-08" db="UniProtKB">
        <authorList>
            <consortium name="RefSeq"/>
        </authorList>
    </citation>
    <scope>IDENTIFICATION</scope>
</reference>
<dbReference type="Pfam" id="PF00067">
    <property type="entry name" value="p450"/>
    <property type="match status" value="1"/>
</dbReference>
<feature type="binding site" description="axial binding residue" evidence="3">
    <location>
        <position position="528"/>
    </location>
    <ligand>
        <name>heme</name>
        <dbReference type="ChEBI" id="CHEBI:30413"/>
    </ligand>
    <ligandPart>
        <name>Fe</name>
        <dbReference type="ChEBI" id="CHEBI:18248"/>
    </ligandPart>
</feature>
<dbReference type="GO" id="GO:0005506">
    <property type="term" value="F:iron ion binding"/>
    <property type="evidence" value="ECO:0007669"/>
    <property type="project" value="InterPro"/>
</dbReference>
<evidence type="ECO:0000313" key="5">
    <source>
        <dbReference type="Proteomes" id="UP000189703"/>
    </source>
</evidence>
<comment type="similarity">
    <text evidence="2 4">Belongs to the cytochrome P450 family.</text>
</comment>
<dbReference type="AlphaFoldDB" id="A0A1U7ZB17"/>
<evidence type="ECO:0000256" key="3">
    <source>
        <dbReference type="PIRSR" id="PIRSR602401-1"/>
    </source>
</evidence>
<keyword evidence="3 4" id="KW-0408">Iron</keyword>
<dbReference type="OrthoDB" id="1470350at2759"/>
<dbReference type="PROSITE" id="PS00086">
    <property type="entry name" value="CYTOCHROME_P450"/>
    <property type="match status" value="1"/>
</dbReference>
<keyword evidence="4" id="KW-0560">Oxidoreductase</keyword>
<keyword evidence="3 4" id="KW-0349">Heme</keyword>
<dbReference type="RefSeq" id="XP_010244425.1">
    <property type="nucleotide sequence ID" value="XM_010246123.1"/>
</dbReference>
<dbReference type="PRINTS" id="PR00385">
    <property type="entry name" value="P450"/>
</dbReference>
<protein>
    <submittedName>
        <fullName evidence="6">Cytochrome P450 734A1-like</fullName>
    </submittedName>
</protein>
<dbReference type="Proteomes" id="UP000189703">
    <property type="component" value="Unplaced"/>
</dbReference>
<dbReference type="InterPro" id="IPR050121">
    <property type="entry name" value="Cytochrome_P450_monoxygenase"/>
</dbReference>
<dbReference type="GO" id="GO:0020037">
    <property type="term" value="F:heme binding"/>
    <property type="evidence" value="ECO:0007669"/>
    <property type="project" value="InterPro"/>
</dbReference>
<evidence type="ECO:0000256" key="4">
    <source>
        <dbReference type="RuleBase" id="RU000461"/>
    </source>
</evidence>
<dbReference type="eggNOG" id="KOG0157">
    <property type="taxonomic scope" value="Eukaryota"/>
</dbReference>
<sequence length="588" mass="65575">MLQMTTCEAPGSMLGFIWKRDQLGSGTCRAEGDSPLFSDFVAREINALSWLFLILITSLLLGKVIRLVRLWANGSKIPGPPCPSLYGHLKLISGANSGGNLIDFLSKSHEKYGSIVRLWLGPTQLLVSLNDPELIKEMLVKAEDKLPLTGRTFRLAFGRLSLFVPSFEKAQKRRQSLAMQLNGKLLDRANMITLKVVDSVMERIHSLMPKEVLDCRSVSQHMAFSILGSMLFGDAFFAWSDAIVYEDLLMMIAKDAYLWASYSVPPFWKTGFWRYQCLCRRLKNLTQDIVQLCRETCKFFGQMDQNHHDERAHIGKEVAKGAISYSGGLLADDLFLEELNGHFITRDEPCGNIMGMMFHGCLTMAGLIANILTRLVMHPDIQDKIYSEIIMMRRESSNPELQNVDKMHFLLATVYESARLLPAGPLLQRCSLKHDLKLKTGITVPAGTILVVPVQLVQIDDSCWGSDASQFNPYRFLSKVVKTGDSMPKMPCTGAAKDLAGAGDGSFVVNDPNANEAFLPFGSGARVCVGQKLAIRGISTLFTSLLEQYEVRLQPGTENDPKPTMNNCVLQLLPSPKIIFVRRTKVRK</sequence>